<organism evidence="9 10">
    <name type="scientific">Pseudoalteromonas obscura</name>
    <dbReference type="NCBI Taxonomy" id="3048491"/>
    <lineage>
        <taxon>Bacteria</taxon>
        <taxon>Pseudomonadati</taxon>
        <taxon>Pseudomonadota</taxon>
        <taxon>Gammaproteobacteria</taxon>
        <taxon>Alteromonadales</taxon>
        <taxon>Pseudoalteromonadaceae</taxon>
        <taxon>Pseudoalteromonas</taxon>
    </lineage>
</organism>
<feature type="transmembrane region" description="Helical" evidence="8">
    <location>
        <begin position="20"/>
        <end position="40"/>
    </location>
</feature>
<sequence length="136" mass="15014">MRAPLAKVFQEEETEEINMTPMLDVVFIMLIFFIVTATFVKEAGIDVNRPEAATAVKKQRANILVAISDKGEIWINKRQIDIRAVQANIERLKAENPQGSVVIQADKKATTEILIKVMDASRAAGAFDVSIAAQES</sequence>
<evidence type="ECO:0000256" key="8">
    <source>
        <dbReference type="SAM" id="Phobius"/>
    </source>
</evidence>
<evidence type="ECO:0000313" key="10">
    <source>
        <dbReference type="Proteomes" id="UP001231915"/>
    </source>
</evidence>
<accession>A0ABT7ENL3</accession>
<dbReference type="Gene3D" id="3.30.420.270">
    <property type="match status" value="1"/>
</dbReference>
<keyword evidence="4 7" id="KW-0812">Transmembrane</keyword>
<evidence type="ECO:0000256" key="7">
    <source>
        <dbReference type="RuleBase" id="RU003879"/>
    </source>
</evidence>
<protein>
    <submittedName>
        <fullName evidence="9">Biopolymer transporter ExbD</fullName>
    </submittedName>
</protein>
<comment type="similarity">
    <text evidence="2 7">Belongs to the ExbD/TolR family.</text>
</comment>
<keyword evidence="6 8" id="KW-0472">Membrane</keyword>
<evidence type="ECO:0000313" key="9">
    <source>
        <dbReference type="EMBL" id="MDK2596598.1"/>
    </source>
</evidence>
<dbReference type="EMBL" id="JASJUT010000007">
    <property type="protein sequence ID" value="MDK2596598.1"/>
    <property type="molecule type" value="Genomic_DNA"/>
</dbReference>
<dbReference type="InterPro" id="IPR003400">
    <property type="entry name" value="ExbD"/>
</dbReference>
<evidence type="ECO:0000256" key="3">
    <source>
        <dbReference type="ARBA" id="ARBA00022475"/>
    </source>
</evidence>
<keyword evidence="10" id="KW-1185">Reference proteome</keyword>
<dbReference type="PANTHER" id="PTHR30558">
    <property type="entry name" value="EXBD MEMBRANE COMPONENT OF PMF-DRIVEN MACROMOLECULE IMPORT SYSTEM"/>
    <property type="match status" value="1"/>
</dbReference>
<evidence type="ECO:0000256" key="2">
    <source>
        <dbReference type="ARBA" id="ARBA00005811"/>
    </source>
</evidence>
<evidence type="ECO:0000256" key="5">
    <source>
        <dbReference type="ARBA" id="ARBA00022989"/>
    </source>
</evidence>
<dbReference type="RefSeq" id="WP_023399110.1">
    <property type="nucleotide sequence ID" value="NZ_JASJUT010000007.1"/>
</dbReference>
<comment type="caution">
    <text evidence="9">The sequence shown here is derived from an EMBL/GenBank/DDBJ whole genome shotgun (WGS) entry which is preliminary data.</text>
</comment>
<keyword evidence="7" id="KW-0813">Transport</keyword>
<name>A0ABT7ENL3_9GAMM</name>
<reference evidence="9 10" key="1">
    <citation type="submission" date="2023-05" db="EMBL/GenBank/DDBJ databases">
        <title>Pseudoalteromonas ardens sp. nov., Pseudoalteromonas obscura sp. nov., and Pseudoalteromonas umbrosa sp. nov., isolated from the coral Montipora capitata.</title>
        <authorList>
            <person name="Thomas E.M."/>
            <person name="Smith E.M."/>
            <person name="Papke E."/>
            <person name="Shlafstein M.D."/>
            <person name="Oline D.K."/>
            <person name="Videau P."/>
            <person name="Saw J.H."/>
            <person name="Strangman W.K."/>
            <person name="Ushijima B."/>
        </authorList>
    </citation>
    <scope>NUCLEOTIDE SEQUENCE [LARGE SCALE GENOMIC DNA]</scope>
    <source>
        <strain evidence="9 10">P94</strain>
    </source>
</reference>
<keyword evidence="3" id="KW-1003">Cell membrane</keyword>
<gene>
    <name evidence="9" type="ORF">QNM18_16235</name>
</gene>
<dbReference type="Proteomes" id="UP001231915">
    <property type="component" value="Unassembled WGS sequence"/>
</dbReference>
<keyword evidence="5 8" id="KW-1133">Transmembrane helix</keyword>
<evidence type="ECO:0000256" key="1">
    <source>
        <dbReference type="ARBA" id="ARBA00004162"/>
    </source>
</evidence>
<evidence type="ECO:0000256" key="6">
    <source>
        <dbReference type="ARBA" id="ARBA00023136"/>
    </source>
</evidence>
<proteinExistence type="inferred from homology"/>
<evidence type="ECO:0000256" key="4">
    <source>
        <dbReference type="ARBA" id="ARBA00022692"/>
    </source>
</evidence>
<dbReference type="PANTHER" id="PTHR30558:SF13">
    <property type="entry name" value="BIOPOLYMER TRANSPORT PROTEIN EXBD2"/>
    <property type="match status" value="1"/>
</dbReference>
<dbReference type="Pfam" id="PF02472">
    <property type="entry name" value="ExbD"/>
    <property type="match status" value="1"/>
</dbReference>
<comment type="subcellular location">
    <subcellularLocation>
        <location evidence="1">Cell membrane</location>
        <topology evidence="1">Single-pass membrane protein</topology>
    </subcellularLocation>
    <subcellularLocation>
        <location evidence="7">Cell membrane</location>
        <topology evidence="7">Single-pass type II membrane protein</topology>
    </subcellularLocation>
</comment>
<keyword evidence="7" id="KW-0653">Protein transport</keyword>